<gene>
    <name evidence="1" type="ORF">VKT23_019540</name>
</gene>
<evidence type="ECO:0008006" key="3">
    <source>
        <dbReference type="Google" id="ProtNLM"/>
    </source>
</evidence>
<sequence>MLEGFDEGEAEELQQKVIPITKVLVKLCKVTFKTINLSTLLLLQWYAILAEHNKKETIMTRDKKVINIFTSNNTDNGLQEFALNRAEWKMAEQLHEVLSILKDATVFFSCSTPNLVMVIPSMDYINSKFEKMIANVELDPAIHTTMSLAKMTLNKYYAKTSDVY</sequence>
<evidence type="ECO:0000313" key="1">
    <source>
        <dbReference type="EMBL" id="KAK7435708.1"/>
    </source>
</evidence>
<dbReference type="EMBL" id="JBANRG010000103">
    <property type="protein sequence ID" value="KAK7435708.1"/>
    <property type="molecule type" value="Genomic_DNA"/>
</dbReference>
<comment type="caution">
    <text evidence="1">The sequence shown here is derived from an EMBL/GenBank/DDBJ whole genome shotgun (WGS) entry which is preliminary data.</text>
</comment>
<protein>
    <recommendedName>
        <fullName evidence="3">hAT-like transposase RNase-H fold domain-containing protein</fullName>
    </recommendedName>
</protein>
<organism evidence="1 2">
    <name type="scientific">Marasmiellus scandens</name>
    <dbReference type="NCBI Taxonomy" id="2682957"/>
    <lineage>
        <taxon>Eukaryota</taxon>
        <taxon>Fungi</taxon>
        <taxon>Dikarya</taxon>
        <taxon>Basidiomycota</taxon>
        <taxon>Agaricomycotina</taxon>
        <taxon>Agaricomycetes</taxon>
        <taxon>Agaricomycetidae</taxon>
        <taxon>Agaricales</taxon>
        <taxon>Marasmiineae</taxon>
        <taxon>Omphalotaceae</taxon>
        <taxon>Marasmiellus</taxon>
    </lineage>
</organism>
<keyword evidence="2" id="KW-1185">Reference proteome</keyword>
<evidence type="ECO:0000313" key="2">
    <source>
        <dbReference type="Proteomes" id="UP001498398"/>
    </source>
</evidence>
<name>A0ABR1ILG0_9AGAR</name>
<accession>A0ABR1ILG0</accession>
<proteinExistence type="predicted"/>
<dbReference type="Proteomes" id="UP001498398">
    <property type="component" value="Unassembled WGS sequence"/>
</dbReference>
<reference evidence="1 2" key="1">
    <citation type="submission" date="2024-01" db="EMBL/GenBank/DDBJ databases">
        <title>A draft genome for the cacao thread blight pathogen Marasmiellus scandens.</title>
        <authorList>
            <person name="Baruah I.K."/>
            <person name="Leung J."/>
            <person name="Bukari Y."/>
            <person name="Amoako-Attah I."/>
            <person name="Meinhardt L.W."/>
            <person name="Bailey B.A."/>
            <person name="Cohen S.P."/>
        </authorList>
    </citation>
    <scope>NUCLEOTIDE SEQUENCE [LARGE SCALE GENOMIC DNA]</scope>
    <source>
        <strain evidence="1 2">GH-19</strain>
    </source>
</reference>